<evidence type="ECO:0000313" key="3">
    <source>
        <dbReference type="Proteomes" id="UP000489600"/>
    </source>
</evidence>
<comment type="caution">
    <text evidence="2">The sequence shown here is derived from an EMBL/GenBank/DDBJ whole genome shotgun (WGS) entry which is preliminary data.</text>
</comment>
<dbReference type="GO" id="GO:0004523">
    <property type="term" value="F:RNA-DNA hybrid ribonuclease activity"/>
    <property type="evidence" value="ECO:0007669"/>
    <property type="project" value="InterPro"/>
</dbReference>
<feature type="domain" description="RNase H type-1" evidence="1">
    <location>
        <begin position="43"/>
        <end position="114"/>
    </location>
</feature>
<accession>A0A565BR31</accession>
<gene>
    <name evidence="2" type="ORF">ANE_LOCUS14281</name>
</gene>
<proteinExistence type="predicted"/>
<dbReference type="GO" id="GO:0003676">
    <property type="term" value="F:nucleic acid binding"/>
    <property type="evidence" value="ECO:0007669"/>
    <property type="project" value="InterPro"/>
</dbReference>
<organism evidence="2 3">
    <name type="scientific">Arabis nemorensis</name>
    <dbReference type="NCBI Taxonomy" id="586526"/>
    <lineage>
        <taxon>Eukaryota</taxon>
        <taxon>Viridiplantae</taxon>
        <taxon>Streptophyta</taxon>
        <taxon>Embryophyta</taxon>
        <taxon>Tracheophyta</taxon>
        <taxon>Spermatophyta</taxon>
        <taxon>Magnoliopsida</taxon>
        <taxon>eudicotyledons</taxon>
        <taxon>Gunneridae</taxon>
        <taxon>Pentapetalae</taxon>
        <taxon>rosids</taxon>
        <taxon>malvids</taxon>
        <taxon>Brassicales</taxon>
        <taxon>Brassicaceae</taxon>
        <taxon>Arabideae</taxon>
        <taxon>Arabis</taxon>
    </lineage>
</organism>
<dbReference type="Pfam" id="PF13456">
    <property type="entry name" value="RVT_3"/>
    <property type="match status" value="1"/>
</dbReference>
<dbReference type="InterPro" id="IPR002156">
    <property type="entry name" value="RNaseH_domain"/>
</dbReference>
<dbReference type="PANTHER" id="PTHR47074:SF11">
    <property type="entry name" value="REVERSE TRANSCRIPTASE-LIKE PROTEIN"/>
    <property type="match status" value="1"/>
</dbReference>
<dbReference type="OrthoDB" id="1022447at2759"/>
<evidence type="ECO:0000313" key="2">
    <source>
        <dbReference type="EMBL" id="VVB03837.1"/>
    </source>
</evidence>
<dbReference type="InterPro" id="IPR052929">
    <property type="entry name" value="RNase_H-like_EbsB-rel"/>
</dbReference>
<protein>
    <recommendedName>
        <fullName evidence="1">RNase H type-1 domain-containing protein</fullName>
    </recommendedName>
</protein>
<dbReference type="AlphaFoldDB" id="A0A565BR31"/>
<name>A0A565BR31_9BRAS</name>
<dbReference type="EMBL" id="CABITT030000005">
    <property type="protein sequence ID" value="VVB03837.1"/>
    <property type="molecule type" value="Genomic_DNA"/>
</dbReference>
<dbReference type="Proteomes" id="UP000489600">
    <property type="component" value="Unassembled WGS sequence"/>
</dbReference>
<evidence type="ECO:0000259" key="1">
    <source>
        <dbReference type="Pfam" id="PF13456"/>
    </source>
</evidence>
<dbReference type="PANTHER" id="PTHR47074">
    <property type="entry name" value="BNAC02G40300D PROTEIN"/>
    <property type="match status" value="1"/>
</dbReference>
<keyword evidence="3" id="KW-1185">Reference proteome</keyword>
<sequence>MMMRYGFKFISSSPNDMQHIPSASGTILWRKPSPGIFKCNLWAAWVNDRRKCGASWIFHDHLGQPLFRNNRSFSTVSTKLESELFMLHWTVESLKNLHFQKVCFECSSESLKENHLKPKPESSVSLLDSVHIA</sequence>
<reference evidence="2" key="1">
    <citation type="submission" date="2019-07" db="EMBL/GenBank/DDBJ databases">
        <authorList>
            <person name="Dittberner H."/>
        </authorList>
    </citation>
    <scope>NUCLEOTIDE SEQUENCE [LARGE SCALE GENOMIC DNA]</scope>
</reference>